<evidence type="ECO:0000256" key="3">
    <source>
        <dbReference type="ARBA" id="ARBA00023163"/>
    </source>
</evidence>
<dbReference type="EMBL" id="CP060131">
    <property type="protein sequence ID" value="QNG55123.1"/>
    <property type="molecule type" value="Genomic_DNA"/>
</dbReference>
<dbReference type="InterPro" id="IPR036388">
    <property type="entry name" value="WH-like_DNA-bd_sf"/>
</dbReference>
<name>A0A7G7MQR2_9PSEU</name>
<evidence type="ECO:0000259" key="4">
    <source>
        <dbReference type="PROSITE" id="PS50949"/>
    </source>
</evidence>
<dbReference type="Proteomes" id="UP000515728">
    <property type="component" value="Chromosome"/>
</dbReference>
<keyword evidence="6" id="KW-1185">Reference proteome</keyword>
<keyword evidence="1" id="KW-0805">Transcription regulation</keyword>
<dbReference type="GO" id="GO:0003700">
    <property type="term" value="F:DNA-binding transcription factor activity"/>
    <property type="evidence" value="ECO:0007669"/>
    <property type="project" value="InterPro"/>
</dbReference>
<dbReference type="InterPro" id="IPR000524">
    <property type="entry name" value="Tscrpt_reg_HTH_GntR"/>
</dbReference>
<dbReference type="CDD" id="cd07377">
    <property type="entry name" value="WHTH_GntR"/>
    <property type="match status" value="2"/>
</dbReference>
<protein>
    <submittedName>
        <fullName evidence="5">GntR family transcriptional regulator</fullName>
    </submittedName>
</protein>
<dbReference type="PANTHER" id="PTHR44846">
    <property type="entry name" value="MANNOSYL-D-GLYCERATE TRANSPORT/METABOLISM SYSTEM REPRESSOR MNGR-RELATED"/>
    <property type="match status" value="1"/>
</dbReference>
<feature type="domain" description="HTH gntR-type" evidence="4">
    <location>
        <begin position="29"/>
        <end position="97"/>
    </location>
</feature>
<proteinExistence type="predicted"/>
<organism evidence="5 6">
    <name type="scientific">Pseudonocardia petroleophila</name>
    <dbReference type="NCBI Taxonomy" id="37331"/>
    <lineage>
        <taxon>Bacteria</taxon>
        <taxon>Bacillati</taxon>
        <taxon>Actinomycetota</taxon>
        <taxon>Actinomycetes</taxon>
        <taxon>Pseudonocardiales</taxon>
        <taxon>Pseudonocardiaceae</taxon>
        <taxon>Pseudonocardia</taxon>
    </lineage>
</organism>
<dbReference type="PROSITE" id="PS50949">
    <property type="entry name" value="HTH_GNTR"/>
    <property type="match status" value="2"/>
</dbReference>
<dbReference type="InterPro" id="IPR050679">
    <property type="entry name" value="Bact_HTH_transcr_reg"/>
</dbReference>
<accession>A0A7G7MQR2</accession>
<dbReference type="InterPro" id="IPR036390">
    <property type="entry name" value="WH_DNA-bd_sf"/>
</dbReference>
<keyword evidence="2" id="KW-0238">DNA-binding</keyword>
<evidence type="ECO:0000256" key="2">
    <source>
        <dbReference type="ARBA" id="ARBA00023125"/>
    </source>
</evidence>
<dbReference type="Gene3D" id="1.10.10.10">
    <property type="entry name" value="Winged helix-like DNA-binding domain superfamily/Winged helix DNA-binding domain"/>
    <property type="match status" value="2"/>
</dbReference>
<gene>
    <name evidence="5" type="ORF">H6H00_15410</name>
</gene>
<dbReference type="SUPFAM" id="SSF46785">
    <property type="entry name" value="Winged helix' DNA-binding domain"/>
    <property type="match status" value="2"/>
</dbReference>
<dbReference type="KEGG" id="ppel:H6H00_15410"/>
<reference evidence="5 6" key="1">
    <citation type="submission" date="2020-08" db="EMBL/GenBank/DDBJ databases">
        <authorList>
            <person name="Mo P."/>
        </authorList>
    </citation>
    <scope>NUCLEOTIDE SEQUENCE [LARGE SCALE GENOMIC DNA]</scope>
    <source>
        <strain evidence="5 6">CGMCC 4.1532</strain>
    </source>
</reference>
<dbReference type="PRINTS" id="PR00035">
    <property type="entry name" value="HTHGNTR"/>
</dbReference>
<dbReference type="AlphaFoldDB" id="A0A7G7MQR2"/>
<evidence type="ECO:0000256" key="1">
    <source>
        <dbReference type="ARBA" id="ARBA00023015"/>
    </source>
</evidence>
<evidence type="ECO:0000313" key="5">
    <source>
        <dbReference type="EMBL" id="QNG55123.1"/>
    </source>
</evidence>
<dbReference type="RefSeq" id="WP_185721921.1">
    <property type="nucleotide sequence ID" value="NZ_BAAAWI010000001.1"/>
</dbReference>
<dbReference type="SMART" id="SM00345">
    <property type="entry name" value="HTH_GNTR"/>
    <property type="match status" value="2"/>
</dbReference>
<dbReference type="Pfam" id="PF00392">
    <property type="entry name" value="GntR"/>
    <property type="match status" value="2"/>
</dbReference>
<dbReference type="GO" id="GO:0003677">
    <property type="term" value="F:DNA binding"/>
    <property type="evidence" value="ECO:0007669"/>
    <property type="project" value="UniProtKB-KW"/>
</dbReference>
<feature type="domain" description="HTH gntR-type" evidence="4">
    <location>
        <begin position="104"/>
        <end position="172"/>
    </location>
</feature>
<keyword evidence="3" id="KW-0804">Transcription</keyword>
<evidence type="ECO:0000313" key="6">
    <source>
        <dbReference type="Proteomes" id="UP000515728"/>
    </source>
</evidence>
<sequence length="172" mass="18188">MASREQISCSGIVQCIDRTAREGCSVAPRGTYRQIAAELRGRIGSGELLPGALVASEMALVQEYGVSRGTVRSALALLVDEGLVEVIPGQGRRVVGQAVGAEPTTAYERIARELQQRLNDGEFGADEPLPSEAELVAAYGVSRNTARRAYQRLAEAGAVVIRHGAGAFPAPR</sequence>